<feature type="compositionally biased region" description="Low complexity" evidence="6">
    <location>
        <begin position="19"/>
        <end position="37"/>
    </location>
</feature>
<keyword evidence="2" id="KW-0813">Transport</keyword>
<dbReference type="CDD" id="cd03219">
    <property type="entry name" value="ABC_Mj1267_LivG_branched"/>
    <property type="match status" value="1"/>
</dbReference>
<evidence type="ECO:0000256" key="4">
    <source>
        <dbReference type="ARBA" id="ARBA00022840"/>
    </source>
</evidence>
<dbReference type="PANTHER" id="PTHR43820">
    <property type="entry name" value="HIGH-AFFINITY BRANCHED-CHAIN AMINO ACID TRANSPORT ATP-BINDING PROTEIN LIVF"/>
    <property type="match status" value="1"/>
</dbReference>
<dbReference type="InterPro" id="IPR003439">
    <property type="entry name" value="ABC_transporter-like_ATP-bd"/>
</dbReference>
<feature type="region of interest" description="Disordered" evidence="6">
    <location>
        <begin position="1"/>
        <end position="37"/>
    </location>
</feature>
<name>A0A6J4V832_9BACT</name>
<evidence type="ECO:0000313" key="8">
    <source>
        <dbReference type="EMBL" id="CAA9568042.1"/>
    </source>
</evidence>
<feature type="domain" description="ABC transporter" evidence="7">
    <location>
        <begin position="350"/>
        <end position="582"/>
    </location>
</feature>
<evidence type="ECO:0000256" key="6">
    <source>
        <dbReference type="SAM" id="MobiDB-lite"/>
    </source>
</evidence>
<dbReference type="PROSITE" id="PS50893">
    <property type="entry name" value="ABC_TRANSPORTER_2"/>
    <property type="match status" value="2"/>
</dbReference>
<dbReference type="EMBL" id="CADCWL010000120">
    <property type="protein sequence ID" value="CAA9568042.1"/>
    <property type="molecule type" value="Genomic_DNA"/>
</dbReference>
<sequence>MSGSNGRVSGGEATITVTRTPTPEAPPAAAAPRSAAGGAPMLTVRNLSKRFGGVRAVDGVSFEVLPGQTVSVIGPNGSGKTTLFNLLAGALRPDGGEVVLAGERTTGRPAERIAELGLARTFQNGRVFGNMTVGENVLLGRHTRQRAARPLAALRHIPVVRWLPLVAETLLALARPAAVRREEGEAEAAVERQLGRFRERLLPRRDDLAFSLSYANRRRTEIARALAMEPRLLLLDEPTAGMNQTETAEVLDQLRQLRAAGQTIVLVEHKLDLVMELSDRVVVLDHGQVIADGPPAAVQADERVVEAYLGRRRAVPRDGRERTARLAPPPAPAAAIPPPDRARPSAATLLKVEKVDVFYGPVKALAEVSLEVGAGEIVCLLGGNASGKSTTMKTILGLLTPRAGRVLLGGEDVTGRPTADRIRRGLASVPEARRLFPDMTVAENLLMGAYLRRDGAAVREDAERMYALFPRLAERRRQAAGTMSGGEQQMLAMARALMSRPALICMDEPTMGLAPILVETVLETIATVNAQGVAVFMVEQNASLALSIADRGYVVQNGAIVLSGAAGALLDDPAVQEAYLGRRVAG</sequence>
<dbReference type="InterPro" id="IPR027417">
    <property type="entry name" value="P-loop_NTPase"/>
</dbReference>
<dbReference type="Gene3D" id="3.40.50.300">
    <property type="entry name" value="P-loop containing nucleotide triphosphate hydrolases"/>
    <property type="match status" value="2"/>
</dbReference>
<dbReference type="GO" id="GO:0005524">
    <property type="term" value="F:ATP binding"/>
    <property type="evidence" value="ECO:0007669"/>
    <property type="project" value="UniProtKB-KW"/>
</dbReference>
<evidence type="ECO:0000256" key="3">
    <source>
        <dbReference type="ARBA" id="ARBA00022741"/>
    </source>
</evidence>
<dbReference type="InterPro" id="IPR032823">
    <property type="entry name" value="BCA_ABC_TP_C"/>
</dbReference>
<keyword evidence="3" id="KW-0547">Nucleotide-binding</keyword>
<reference evidence="8" key="1">
    <citation type="submission" date="2020-02" db="EMBL/GenBank/DDBJ databases">
        <authorList>
            <person name="Meier V. D."/>
        </authorList>
    </citation>
    <scope>NUCLEOTIDE SEQUENCE</scope>
    <source>
        <strain evidence="8">AVDCRST_MAG19</strain>
    </source>
</reference>
<feature type="domain" description="ABC transporter" evidence="7">
    <location>
        <begin position="42"/>
        <end position="311"/>
    </location>
</feature>
<evidence type="ECO:0000256" key="5">
    <source>
        <dbReference type="ARBA" id="ARBA00022970"/>
    </source>
</evidence>
<accession>A0A6J4V832</accession>
<gene>
    <name evidence="8" type="ORF">AVDCRST_MAG19-2470</name>
</gene>
<dbReference type="PROSITE" id="PS00211">
    <property type="entry name" value="ABC_TRANSPORTER_1"/>
    <property type="match status" value="1"/>
</dbReference>
<dbReference type="AlphaFoldDB" id="A0A6J4V832"/>
<evidence type="ECO:0000256" key="2">
    <source>
        <dbReference type="ARBA" id="ARBA00022448"/>
    </source>
</evidence>
<dbReference type="InterPro" id="IPR017871">
    <property type="entry name" value="ABC_transporter-like_CS"/>
</dbReference>
<dbReference type="GO" id="GO:0015658">
    <property type="term" value="F:branched-chain amino acid transmembrane transporter activity"/>
    <property type="evidence" value="ECO:0007669"/>
    <property type="project" value="TreeGrafter"/>
</dbReference>
<feature type="compositionally biased region" description="Pro residues" evidence="6">
    <location>
        <begin position="327"/>
        <end position="339"/>
    </location>
</feature>
<evidence type="ECO:0000256" key="1">
    <source>
        <dbReference type="ARBA" id="ARBA00005417"/>
    </source>
</evidence>
<dbReference type="PANTHER" id="PTHR43820:SF4">
    <property type="entry name" value="HIGH-AFFINITY BRANCHED-CHAIN AMINO ACID TRANSPORT ATP-BINDING PROTEIN LIVF"/>
    <property type="match status" value="1"/>
</dbReference>
<dbReference type="SUPFAM" id="SSF52540">
    <property type="entry name" value="P-loop containing nucleoside triphosphate hydrolases"/>
    <property type="match status" value="2"/>
</dbReference>
<dbReference type="FunFam" id="3.40.50.300:FF:000421">
    <property type="entry name" value="Branched-chain amino acid ABC transporter ATP-binding protein"/>
    <property type="match status" value="1"/>
</dbReference>
<protein>
    <submittedName>
        <fullName evidence="8">Branched-chain amino acid transport ATP-binding protein LivF</fullName>
    </submittedName>
</protein>
<dbReference type="InterPro" id="IPR052156">
    <property type="entry name" value="BCAA_Transport_ATP-bd_LivF"/>
</dbReference>
<dbReference type="GO" id="GO:0015807">
    <property type="term" value="P:L-amino acid transport"/>
    <property type="evidence" value="ECO:0007669"/>
    <property type="project" value="TreeGrafter"/>
</dbReference>
<organism evidence="8">
    <name type="scientific">uncultured Thermomicrobiales bacterium</name>
    <dbReference type="NCBI Taxonomy" id="1645740"/>
    <lineage>
        <taxon>Bacteria</taxon>
        <taxon>Pseudomonadati</taxon>
        <taxon>Thermomicrobiota</taxon>
        <taxon>Thermomicrobia</taxon>
        <taxon>Thermomicrobiales</taxon>
        <taxon>environmental samples</taxon>
    </lineage>
</organism>
<dbReference type="Pfam" id="PF00005">
    <property type="entry name" value="ABC_tran"/>
    <property type="match status" value="2"/>
</dbReference>
<dbReference type="CDD" id="cd03224">
    <property type="entry name" value="ABC_TM1139_LivF_branched"/>
    <property type="match status" value="1"/>
</dbReference>
<dbReference type="SMART" id="SM00382">
    <property type="entry name" value="AAA"/>
    <property type="match status" value="2"/>
</dbReference>
<comment type="similarity">
    <text evidence="1">Belongs to the ABC transporter superfamily.</text>
</comment>
<dbReference type="Pfam" id="PF12399">
    <property type="entry name" value="BCA_ABC_TP_C"/>
    <property type="match status" value="1"/>
</dbReference>
<feature type="region of interest" description="Disordered" evidence="6">
    <location>
        <begin position="318"/>
        <end position="342"/>
    </location>
</feature>
<dbReference type="GO" id="GO:0016887">
    <property type="term" value="F:ATP hydrolysis activity"/>
    <property type="evidence" value="ECO:0007669"/>
    <property type="project" value="InterPro"/>
</dbReference>
<evidence type="ECO:0000259" key="7">
    <source>
        <dbReference type="PROSITE" id="PS50893"/>
    </source>
</evidence>
<dbReference type="InterPro" id="IPR003593">
    <property type="entry name" value="AAA+_ATPase"/>
</dbReference>
<keyword evidence="4 8" id="KW-0067">ATP-binding</keyword>
<proteinExistence type="inferred from homology"/>
<keyword evidence="5" id="KW-0029">Amino-acid transport</keyword>